<feature type="transmembrane region" description="Helical" evidence="3">
    <location>
        <begin position="7"/>
        <end position="25"/>
    </location>
</feature>
<keyword evidence="3" id="KW-1133">Transmembrane helix</keyword>
<evidence type="ECO:0000256" key="3">
    <source>
        <dbReference type="SAM" id="Phobius"/>
    </source>
</evidence>
<reference evidence="5" key="1">
    <citation type="submission" date="2009-12" db="EMBL/GenBank/DDBJ databases">
        <title>The Genome Sequence of Anolis carolinensis (Green Anole Lizard).</title>
        <authorList>
            <consortium name="The Genome Sequencing Platform"/>
            <person name="Di Palma F."/>
            <person name="Alfoldi J."/>
            <person name="Heiman D."/>
            <person name="Young S."/>
            <person name="Grabherr M."/>
            <person name="Johnson J."/>
            <person name="Lander E.S."/>
            <person name="Lindblad-Toh K."/>
        </authorList>
    </citation>
    <scope>NUCLEOTIDE SEQUENCE [LARGE SCALE GENOMIC DNA]</scope>
    <source>
        <strain evidence="5">JBL SC #1</strain>
    </source>
</reference>
<reference evidence="5" key="2">
    <citation type="submission" date="2025-08" db="UniProtKB">
        <authorList>
            <consortium name="Ensembl"/>
        </authorList>
    </citation>
    <scope>IDENTIFICATION</scope>
</reference>
<dbReference type="PANTHER" id="PTHR22948:SF65">
    <property type="entry name" value="A-KINASE ANCHORING PROTEIN 1"/>
    <property type="match status" value="1"/>
</dbReference>
<dbReference type="GO" id="GO:0005739">
    <property type="term" value="C:mitochondrion"/>
    <property type="evidence" value="ECO:0000318"/>
    <property type="project" value="GO_Central"/>
</dbReference>
<evidence type="ECO:0000256" key="1">
    <source>
        <dbReference type="PROSITE-ProRule" id="PRU00117"/>
    </source>
</evidence>
<feature type="region of interest" description="Disordered" evidence="2">
    <location>
        <begin position="34"/>
        <end position="59"/>
    </location>
</feature>
<proteinExistence type="predicted"/>
<dbReference type="Proteomes" id="UP000001646">
    <property type="component" value="Unplaced"/>
</dbReference>
<feature type="region of interest" description="Disordered" evidence="2">
    <location>
        <begin position="357"/>
        <end position="410"/>
    </location>
</feature>
<dbReference type="Bgee" id="ENSACAG00000008920">
    <property type="expression patterns" value="Expressed in heart and 13 other cell types or tissues"/>
</dbReference>
<dbReference type="CDD" id="cd20407">
    <property type="entry name" value="Tudor_AKAP1"/>
    <property type="match status" value="1"/>
</dbReference>
<dbReference type="Gene3D" id="2.40.50.90">
    <property type="match status" value="1"/>
</dbReference>
<dbReference type="GO" id="GO:0016020">
    <property type="term" value="C:membrane"/>
    <property type="evidence" value="ECO:0000318"/>
    <property type="project" value="GO_Central"/>
</dbReference>
<dbReference type="InterPro" id="IPR002999">
    <property type="entry name" value="Tudor"/>
</dbReference>
<dbReference type="PROSITE" id="PS50084">
    <property type="entry name" value="KH_TYPE_1"/>
    <property type="match status" value="1"/>
</dbReference>
<dbReference type="PROSITE" id="PS50304">
    <property type="entry name" value="TUDOR"/>
    <property type="match status" value="1"/>
</dbReference>
<evidence type="ECO:0000259" key="4">
    <source>
        <dbReference type="PROSITE" id="PS50304"/>
    </source>
</evidence>
<dbReference type="CDD" id="cd22395">
    <property type="entry name" value="KH-I_AKAP1"/>
    <property type="match status" value="1"/>
</dbReference>
<name>H9GEJ5_ANOCA</name>
<dbReference type="InterPro" id="IPR004087">
    <property type="entry name" value="KH_dom"/>
</dbReference>
<dbReference type="InterPro" id="IPR036612">
    <property type="entry name" value="KH_dom_type_1_sf"/>
</dbReference>
<keyword evidence="6" id="KW-1185">Reference proteome</keyword>
<feature type="compositionally biased region" description="Basic and acidic residues" evidence="2">
    <location>
        <begin position="34"/>
        <end position="57"/>
    </location>
</feature>
<reference evidence="5" key="3">
    <citation type="submission" date="2025-09" db="UniProtKB">
        <authorList>
            <consortium name="Ensembl"/>
        </authorList>
    </citation>
    <scope>IDENTIFICATION</scope>
</reference>
<dbReference type="SMART" id="SM00333">
    <property type="entry name" value="TUDOR"/>
    <property type="match status" value="1"/>
</dbReference>
<sequence>MALRFRAFLPFAIPGVLALIGWWWFSSRKKERANNHDRQELPSLEEHRTGSAAKEDAQPSNELLLPLEAKWAARSSVEQNNSLDPSDRRTTIGLCTLQDDSEKLEVMRCQGMLGSRALESSPPAAPIGSVSGDSTQVATQVPEAIFMTGVLPDSSRLETSDDNAEDLIVRNDSKERQCPSIDTASADSLPIPCSDVAHTAPAKEEIIGGAVVETETTDVEMLAEPTRSKLSQEVETSSSKAGKTLNHYRYGDEGQKEMERIGGIRLDKEEVENIEQVAIHIISNVIRAATEEVLSGSGNNVSDRICQMASCVDKHLEKMCTSAESSTMRDCAAEKVPALERPPFLEGSAEHHPVFSSHLTHGRLRNPTCGRSQDSLFTGQPPSDDAVTTDHEEESEDGHTEDSGCNACASEDGASAEDLLKTPLSPALQQCLDLLNMPIIKDSALSKKPFSSTLAESKVPYSNGVLKEECAPRGHEQAWSVEADAEHSGDSDVNSMDSMDSECALRKNGSCPNSKAGSDPLKTELVIWEIEIPKHLVGRLIGKQGRSVSFLKQASGAKIYISTIPYTQDFQICHIEGSQQNVDKALSLIGKKFKDLSLTNIYTPPPPLLPLHSLRMISWLMLPEGVTVEVIVVNQVNAGHLFVQQHMHPTCHVLRSLDQQMFLCYSQPGIPTLPTPVEVGAICAAPGVEGAWWRAQVVGYFKDVGEVEIRYVDYGGYERVKIDTLRQIRSVGQLLSEARINLPKCMAECVAWIWTPPWLLLTMHTSGSVPFLKNKFLLNFHKSTWIKYGKREFREWDVRKEKRKKKEKKDVQ</sequence>
<feature type="domain" description="Tudor" evidence="4">
    <location>
        <begin position="676"/>
        <end position="735"/>
    </location>
</feature>
<dbReference type="InterPro" id="IPR035437">
    <property type="entry name" value="SNase_OB-fold_sf"/>
</dbReference>
<protein>
    <recommendedName>
        <fullName evidence="4">Tudor domain-containing protein</fullName>
    </recommendedName>
</protein>
<dbReference type="eggNOG" id="KOG2279">
    <property type="taxonomic scope" value="Eukaryota"/>
</dbReference>
<dbReference type="GO" id="GO:0003723">
    <property type="term" value="F:RNA binding"/>
    <property type="evidence" value="ECO:0007669"/>
    <property type="project" value="UniProtKB-UniRule"/>
</dbReference>
<keyword evidence="1" id="KW-0694">RNA-binding</keyword>
<dbReference type="HOGENOM" id="CLU_039971_0_0_1"/>
<dbReference type="SMART" id="SM00322">
    <property type="entry name" value="KH"/>
    <property type="match status" value="1"/>
</dbReference>
<dbReference type="InterPro" id="IPR047367">
    <property type="entry name" value="Tudor_AKAP1"/>
</dbReference>
<feature type="region of interest" description="Disordered" evidence="2">
    <location>
        <begin position="224"/>
        <end position="246"/>
    </location>
</feature>
<dbReference type="InParanoid" id="H9GEJ5"/>
<dbReference type="Pfam" id="PF00567">
    <property type="entry name" value="TUDOR"/>
    <property type="match status" value="1"/>
</dbReference>
<dbReference type="SUPFAM" id="SSF54791">
    <property type="entry name" value="Eukaryotic type KH-domain (KH-domain type I)"/>
    <property type="match status" value="1"/>
</dbReference>
<dbReference type="SUPFAM" id="SSF63748">
    <property type="entry name" value="Tudor/PWWP/MBT"/>
    <property type="match status" value="1"/>
</dbReference>
<feature type="compositionally biased region" description="Polar residues" evidence="2">
    <location>
        <begin position="369"/>
        <end position="381"/>
    </location>
</feature>
<dbReference type="Gene3D" id="3.30.1370.10">
    <property type="entry name" value="K Homology domain, type 1"/>
    <property type="match status" value="1"/>
</dbReference>
<accession>H9GEJ5</accession>
<dbReference type="GeneTree" id="ENSGT00390000001360"/>
<dbReference type="Gene3D" id="2.30.30.140">
    <property type="match status" value="1"/>
</dbReference>
<dbReference type="Pfam" id="PF00013">
    <property type="entry name" value="KH_1"/>
    <property type="match status" value="1"/>
</dbReference>
<dbReference type="GO" id="GO:0034237">
    <property type="term" value="F:protein kinase A regulatory subunit binding"/>
    <property type="evidence" value="ECO:0000318"/>
    <property type="project" value="GO_Central"/>
</dbReference>
<dbReference type="InterPro" id="IPR004088">
    <property type="entry name" value="KH_dom_type_1"/>
</dbReference>
<dbReference type="PANTHER" id="PTHR22948">
    <property type="entry name" value="TUDOR DOMAIN CONTAINING PROTEIN"/>
    <property type="match status" value="1"/>
</dbReference>
<organism evidence="5 6">
    <name type="scientific">Anolis carolinensis</name>
    <name type="common">Green anole</name>
    <name type="synonym">American chameleon</name>
    <dbReference type="NCBI Taxonomy" id="28377"/>
    <lineage>
        <taxon>Eukaryota</taxon>
        <taxon>Metazoa</taxon>
        <taxon>Chordata</taxon>
        <taxon>Craniata</taxon>
        <taxon>Vertebrata</taxon>
        <taxon>Euteleostomi</taxon>
        <taxon>Lepidosauria</taxon>
        <taxon>Squamata</taxon>
        <taxon>Bifurcata</taxon>
        <taxon>Unidentata</taxon>
        <taxon>Episquamata</taxon>
        <taxon>Toxicofera</taxon>
        <taxon>Iguania</taxon>
        <taxon>Dactyloidae</taxon>
        <taxon>Anolis</taxon>
    </lineage>
</organism>
<dbReference type="AlphaFoldDB" id="H9GEJ5"/>
<evidence type="ECO:0000313" key="6">
    <source>
        <dbReference type="Proteomes" id="UP000001646"/>
    </source>
</evidence>
<dbReference type="Ensembl" id="ENSACAT00000008933.4">
    <property type="protein sequence ID" value="ENSACAP00000008745.4"/>
    <property type="gene ID" value="ENSACAG00000008920.4"/>
</dbReference>
<evidence type="ECO:0000256" key="2">
    <source>
        <dbReference type="SAM" id="MobiDB-lite"/>
    </source>
</evidence>
<evidence type="ECO:0000313" key="5">
    <source>
        <dbReference type="Ensembl" id="ENSACAP00000008745.4"/>
    </source>
</evidence>
<keyword evidence="3" id="KW-0472">Membrane</keyword>
<dbReference type="InterPro" id="IPR050621">
    <property type="entry name" value="Tudor_domain_containing"/>
</dbReference>
<keyword evidence="3" id="KW-0812">Transmembrane</keyword>
<dbReference type="InterPro" id="IPR047368">
    <property type="entry name" value="KH-I_AKAP1"/>
</dbReference>
<dbReference type="STRING" id="28377.ENSACAP00000008745"/>